<dbReference type="InterPro" id="IPR040624">
    <property type="entry name" value="HalOD1"/>
</dbReference>
<protein>
    <recommendedName>
        <fullName evidence="1">Halobacterial output domain-containing protein</fullName>
    </recommendedName>
</protein>
<dbReference type="Proteomes" id="UP000283805">
    <property type="component" value="Unassembled WGS sequence"/>
</dbReference>
<accession>A0A3R7HGG6</accession>
<sequence length="81" mass="8925">MEYEIDTDESASIAVVRAIAAYTERRPEELEPLYEVIDPEALTKVIANSNAGVRVEFEYSGFAVSIDAESVTIDEPNEGNN</sequence>
<evidence type="ECO:0000259" key="1">
    <source>
        <dbReference type="Pfam" id="PF18545"/>
    </source>
</evidence>
<comment type="caution">
    <text evidence="2">The sequence shown here is derived from an EMBL/GenBank/DDBJ whole genome shotgun (WGS) entry which is preliminary data.</text>
</comment>
<dbReference type="OrthoDB" id="221929at2157"/>
<evidence type="ECO:0000313" key="3">
    <source>
        <dbReference type="Proteomes" id="UP000283805"/>
    </source>
</evidence>
<reference evidence="2 3" key="1">
    <citation type="submission" date="2018-09" db="EMBL/GenBank/DDBJ databases">
        <title>Genomic Encyclopedia of Archaeal and Bacterial Type Strains, Phase II (KMG-II): from individual species to whole genera.</title>
        <authorList>
            <person name="Goeker M."/>
        </authorList>
    </citation>
    <scope>NUCLEOTIDE SEQUENCE [LARGE SCALE GENOMIC DNA]</scope>
    <source>
        <strain evidence="2 3">DSM 13151</strain>
    </source>
</reference>
<proteinExistence type="predicted"/>
<dbReference type="EMBL" id="RAPO01000004">
    <property type="protein sequence ID" value="RKD89125.1"/>
    <property type="molecule type" value="Genomic_DNA"/>
</dbReference>
<keyword evidence="3" id="KW-1185">Reference proteome</keyword>
<organism evidence="2 3">
    <name type="scientific">Halopiger aswanensis</name>
    <dbReference type="NCBI Taxonomy" id="148449"/>
    <lineage>
        <taxon>Archaea</taxon>
        <taxon>Methanobacteriati</taxon>
        <taxon>Methanobacteriota</taxon>
        <taxon>Stenosarchaea group</taxon>
        <taxon>Halobacteria</taxon>
        <taxon>Halobacteriales</taxon>
        <taxon>Natrialbaceae</taxon>
        <taxon>Halopiger</taxon>
    </lineage>
</organism>
<dbReference type="RefSeq" id="WP_120246278.1">
    <property type="nucleotide sequence ID" value="NZ_RAPO01000004.1"/>
</dbReference>
<dbReference type="AlphaFoldDB" id="A0A3R7HGG6"/>
<evidence type="ECO:0000313" key="2">
    <source>
        <dbReference type="EMBL" id="RKD89125.1"/>
    </source>
</evidence>
<feature type="domain" description="Halobacterial output" evidence="1">
    <location>
        <begin position="8"/>
        <end position="73"/>
    </location>
</feature>
<name>A0A3R7HGG6_9EURY</name>
<gene>
    <name evidence="2" type="ORF">ATJ93_3951</name>
</gene>
<dbReference type="Pfam" id="PF18545">
    <property type="entry name" value="HalOD1"/>
    <property type="match status" value="1"/>
</dbReference>